<keyword evidence="5" id="KW-1185">Reference proteome</keyword>
<dbReference type="AlphaFoldDB" id="A0A8J2WS12"/>
<dbReference type="PROSITE" id="PS01159">
    <property type="entry name" value="WW_DOMAIN_1"/>
    <property type="match status" value="1"/>
</dbReference>
<feature type="compositionally biased region" description="Polar residues" evidence="2">
    <location>
        <begin position="214"/>
        <end position="224"/>
    </location>
</feature>
<reference evidence="4" key="1">
    <citation type="submission" date="2021-11" db="EMBL/GenBank/DDBJ databases">
        <authorList>
            <consortium name="Genoscope - CEA"/>
            <person name="William W."/>
        </authorList>
    </citation>
    <scope>NUCLEOTIDE SEQUENCE</scope>
</reference>
<feature type="domain" description="WW" evidence="3">
    <location>
        <begin position="70"/>
        <end position="94"/>
    </location>
</feature>
<accession>A0A8J2WS12</accession>
<feature type="coiled-coil region" evidence="1">
    <location>
        <begin position="478"/>
        <end position="505"/>
    </location>
</feature>
<gene>
    <name evidence="4" type="ORF">PECAL_6P00820</name>
</gene>
<dbReference type="EMBL" id="CAKKNE010000006">
    <property type="protein sequence ID" value="CAH0378492.1"/>
    <property type="molecule type" value="Genomic_DNA"/>
</dbReference>
<feature type="compositionally biased region" description="Basic and acidic residues" evidence="2">
    <location>
        <begin position="199"/>
        <end position="211"/>
    </location>
</feature>
<comment type="caution">
    <text evidence="4">The sequence shown here is derived from an EMBL/GenBank/DDBJ whole genome shotgun (WGS) entry which is preliminary data.</text>
</comment>
<feature type="compositionally biased region" description="Low complexity" evidence="2">
    <location>
        <begin position="125"/>
        <end position="138"/>
    </location>
</feature>
<evidence type="ECO:0000256" key="2">
    <source>
        <dbReference type="SAM" id="MobiDB-lite"/>
    </source>
</evidence>
<sequence>MARRGLQALHEICAGDPEGVAVNLLDAHLRNSTEPVTVDDVSEQMSLLGISDKSLAWIGARAALWRRADWARYRTAEGHLYYLRDDGVSQWEHPLQNELRQLYDAARHSPLARPPPRGGYDAQFASSRRSSASSPTAGRRPRVESPGGTLVDSDETPGWTRTTGALGGQTARRRAACAADGLVTDAASAASSASSSPRGHPEQKSAPRADTFDTGPTSPLTAESGNADLAANFANMQGKLEALQARMLEPTLVEDERRAANAAFAAASSEAQRLRAALDAAEAARDRAEGDLKAVRAHAAAQQSREARERAAAADRATEKIDAARNAAVAADAAEKIARRDANALAAQKADVARAAAAAHAAAAFLSGSRFRALLKANEQLRGALATQEAQRAAAAKRVDVQKRADASTRDALETATKRIIAEKSRVAEEALEAMHDARAALGAERVAKDARAVVAEAWLADALVAWDADAAENAAARAALAARVEELVALNAKAESRLENVKRDRDYFRSKVAVAARAEEPPAPPPEERRMGRGAGGGPRPPPGPPPATPPPADGESPVLVV</sequence>
<feature type="region of interest" description="Disordered" evidence="2">
    <location>
        <begin position="109"/>
        <end position="172"/>
    </location>
</feature>
<feature type="region of interest" description="Disordered" evidence="2">
    <location>
        <begin position="514"/>
        <end position="563"/>
    </location>
</feature>
<proteinExistence type="predicted"/>
<feature type="region of interest" description="Disordered" evidence="2">
    <location>
        <begin position="188"/>
        <end position="224"/>
    </location>
</feature>
<organism evidence="4 5">
    <name type="scientific">Pelagomonas calceolata</name>
    <dbReference type="NCBI Taxonomy" id="35677"/>
    <lineage>
        <taxon>Eukaryota</taxon>
        <taxon>Sar</taxon>
        <taxon>Stramenopiles</taxon>
        <taxon>Ochrophyta</taxon>
        <taxon>Pelagophyceae</taxon>
        <taxon>Pelagomonadales</taxon>
        <taxon>Pelagomonadaceae</taxon>
        <taxon>Pelagomonas</taxon>
    </lineage>
</organism>
<name>A0A8J2WS12_9STRA</name>
<evidence type="ECO:0000313" key="5">
    <source>
        <dbReference type="Proteomes" id="UP000789595"/>
    </source>
</evidence>
<feature type="compositionally biased region" description="Pro residues" evidence="2">
    <location>
        <begin position="540"/>
        <end position="554"/>
    </location>
</feature>
<evidence type="ECO:0000313" key="4">
    <source>
        <dbReference type="EMBL" id="CAH0378492.1"/>
    </source>
</evidence>
<dbReference type="Proteomes" id="UP000789595">
    <property type="component" value="Unassembled WGS sequence"/>
</dbReference>
<keyword evidence="1" id="KW-0175">Coiled coil</keyword>
<protein>
    <recommendedName>
        <fullName evidence="3">WW domain-containing protein</fullName>
    </recommendedName>
</protein>
<feature type="coiled-coil region" evidence="1">
    <location>
        <begin position="226"/>
        <end position="298"/>
    </location>
</feature>
<evidence type="ECO:0000256" key="1">
    <source>
        <dbReference type="SAM" id="Coils"/>
    </source>
</evidence>
<evidence type="ECO:0000259" key="3">
    <source>
        <dbReference type="PROSITE" id="PS01159"/>
    </source>
</evidence>
<dbReference type="InterPro" id="IPR001202">
    <property type="entry name" value="WW_dom"/>
</dbReference>